<evidence type="ECO:0000313" key="4">
    <source>
        <dbReference type="Proteomes" id="UP001366166"/>
    </source>
</evidence>
<dbReference type="KEGG" id="dmp:FAK_34470"/>
<gene>
    <name evidence="3" type="ORF">FAK_34470</name>
</gene>
<dbReference type="PANTHER" id="PTHR43540:SF6">
    <property type="entry name" value="ISOCHORISMATASE-LIKE DOMAIN-CONTAINING PROTEIN"/>
    <property type="match status" value="1"/>
</dbReference>
<dbReference type="Pfam" id="PF00857">
    <property type="entry name" value="Isochorismatase"/>
    <property type="match status" value="1"/>
</dbReference>
<protein>
    <submittedName>
        <fullName evidence="3">Isochorismatase</fullName>
    </submittedName>
</protein>
<sequence>MKTAVVVVDMVKDNLESSRHAGIAQRGQAIVPLVNRLTAGARAKGWPVIFATDSFLPGDYLFRGRMKDHSLRGTEGAEVSGLLTREPQDTWLPKRRMSAFFKTDLDQTLRLWGVERVAACGLMTPYCVLTTALDAVCHDFYAVMVEDATTATSDQAHAECLDLYRKSPLRPLLTVQTVDELLSE</sequence>
<evidence type="ECO:0000259" key="2">
    <source>
        <dbReference type="Pfam" id="PF00857"/>
    </source>
</evidence>
<feature type="domain" description="Isochorismatase-like" evidence="2">
    <location>
        <begin position="3"/>
        <end position="165"/>
    </location>
</feature>
<dbReference type="GO" id="GO:0016787">
    <property type="term" value="F:hydrolase activity"/>
    <property type="evidence" value="ECO:0007669"/>
    <property type="project" value="UniProtKB-KW"/>
</dbReference>
<dbReference type="Gene3D" id="3.40.50.850">
    <property type="entry name" value="Isochorismatase-like"/>
    <property type="match status" value="1"/>
</dbReference>
<evidence type="ECO:0000256" key="1">
    <source>
        <dbReference type="ARBA" id="ARBA00022801"/>
    </source>
</evidence>
<dbReference type="InterPro" id="IPR000868">
    <property type="entry name" value="Isochorismatase-like_dom"/>
</dbReference>
<keyword evidence="4" id="KW-1185">Reference proteome</keyword>
<proteinExistence type="predicted"/>
<organism evidence="3 4">
    <name type="scientific">Desulfoferula mesophila</name>
    <dbReference type="NCBI Taxonomy" id="3058419"/>
    <lineage>
        <taxon>Bacteria</taxon>
        <taxon>Pseudomonadati</taxon>
        <taxon>Thermodesulfobacteriota</taxon>
        <taxon>Desulfarculia</taxon>
        <taxon>Desulfarculales</taxon>
        <taxon>Desulfarculaceae</taxon>
        <taxon>Desulfoferula</taxon>
    </lineage>
</organism>
<dbReference type="CDD" id="cd00431">
    <property type="entry name" value="cysteine_hydrolases"/>
    <property type="match status" value="1"/>
</dbReference>
<evidence type="ECO:0000313" key="3">
    <source>
        <dbReference type="EMBL" id="BEQ16381.1"/>
    </source>
</evidence>
<dbReference type="InterPro" id="IPR036380">
    <property type="entry name" value="Isochorismatase-like_sf"/>
</dbReference>
<dbReference type="RefSeq" id="WP_338602126.1">
    <property type="nucleotide sequence ID" value="NZ_AP028679.1"/>
</dbReference>
<dbReference type="AlphaFoldDB" id="A0AAU9EGV2"/>
<accession>A0AAU9EGV2</accession>
<dbReference type="SUPFAM" id="SSF52499">
    <property type="entry name" value="Isochorismatase-like hydrolases"/>
    <property type="match status" value="1"/>
</dbReference>
<dbReference type="EMBL" id="AP028679">
    <property type="protein sequence ID" value="BEQ16381.1"/>
    <property type="molecule type" value="Genomic_DNA"/>
</dbReference>
<reference evidence="4" key="1">
    <citation type="journal article" date="2023" name="Arch. Microbiol.">
        <title>Desulfoferula mesophilus gen. nov. sp. nov., a mesophilic sulfate-reducing bacterium isolated from a brackish lake sediment.</title>
        <authorList>
            <person name="Watanabe T."/>
            <person name="Yabe T."/>
            <person name="Tsuji J.M."/>
            <person name="Fukui M."/>
        </authorList>
    </citation>
    <scope>NUCLEOTIDE SEQUENCE [LARGE SCALE GENOMIC DNA]</scope>
    <source>
        <strain evidence="4">12FAK</strain>
    </source>
</reference>
<dbReference type="PANTHER" id="PTHR43540">
    <property type="entry name" value="PEROXYUREIDOACRYLATE/UREIDOACRYLATE AMIDOHYDROLASE-RELATED"/>
    <property type="match status" value="1"/>
</dbReference>
<dbReference type="Proteomes" id="UP001366166">
    <property type="component" value="Chromosome"/>
</dbReference>
<name>A0AAU9EGV2_9BACT</name>
<dbReference type="InterPro" id="IPR050272">
    <property type="entry name" value="Isochorismatase-like_hydrls"/>
</dbReference>
<keyword evidence="1" id="KW-0378">Hydrolase</keyword>